<accession>A0ABQ5D5D9</accession>
<sequence length="325" mass="36892">MARMVENVTAVGSENRPLMLEKGMYDSWKTQIILYIKDRENGEMLIDLIKEGPFKLAKEITVKDTDGVTDIKRKQTPDDLSPKERLRYNSNIKAVNILLLGLPVDIYTLMNHYEIVQEIWDRVKELMEGTKMSLKEPYSSRCPPTNNQLRTSSNSRTQATIQNGHVTAQNVQGRQSQGYAGNVGKSQATGARVMNIFEEAGANQPWVIRCYNCRGEGHIAKQCTAKKRVKNSEWFKDKMLLAQAQEAGVMLHKEQQDFLADRLEENDDYCDDEATISVIFMASLSPAVSLNDDTVALTYDSDILLDVPHYNTYHDDVLNFDVQET</sequence>
<dbReference type="EMBL" id="BQNB010014756">
    <property type="protein sequence ID" value="GJT32034.1"/>
    <property type="molecule type" value="Genomic_DNA"/>
</dbReference>
<evidence type="ECO:0000313" key="4">
    <source>
        <dbReference type="EMBL" id="GJT32034.1"/>
    </source>
</evidence>
<evidence type="ECO:0000313" key="5">
    <source>
        <dbReference type="Proteomes" id="UP001151760"/>
    </source>
</evidence>
<keyword evidence="5" id="KW-1185">Reference proteome</keyword>
<evidence type="ECO:0000259" key="3">
    <source>
        <dbReference type="PROSITE" id="PS50158"/>
    </source>
</evidence>
<dbReference type="InterPro" id="IPR036875">
    <property type="entry name" value="Znf_CCHC_sf"/>
</dbReference>
<feature type="compositionally biased region" description="Polar residues" evidence="2">
    <location>
        <begin position="142"/>
        <end position="156"/>
    </location>
</feature>
<keyword evidence="1" id="KW-0479">Metal-binding</keyword>
<protein>
    <submittedName>
        <fullName evidence="4">Retrovirus-related pol polyprotein from transposon TNT 1-94</fullName>
    </submittedName>
</protein>
<reference evidence="4" key="2">
    <citation type="submission" date="2022-01" db="EMBL/GenBank/DDBJ databases">
        <authorList>
            <person name="Yamashiro T."/>
            <person name="Shiraishi A."/>
            <person name="Satake H."/>
            <person name="Nakayama K."/>
        </authorList>
    </citation>
    <scope>NUCLEOTIDE SEQUENCE</scope>
</reference>
<keyword evidence="1" id="KW-0863">Zinc-finger</keyword>
<dbReference type="Gene3D" id="4.10.60.10">
    <property type="entry name" value="Zinc finger, CCHC-type"/>
    <property type="match status" value="1"/>
</dbReference>
<organism evidence="4 5">
    <name type="scientific">Tanacetum coccineum</name>
    <dbReference type="NCBI Taxonomy" id="301880"/>
    <lineage>
        <taxon>Eukaryota</taxon>
        <taxon>Viridiplantae</taxon>
        <taxon>Streptophyta</taxon>
        <taxon>Embryophyta</taxon>
        <taxon>Tracheophyta</taxon>
        <taxon>Spermatophyta</taxon>
        <taxon>Magnoliopsida</taxon>
        <taxon>eudicotyledons</taxon>
        <taxon>Gunneridae</taxon>
        <taxon>Pentapetalae</taxon>
        <taxon>asterids</taxon>
        <taxon>campanulids</taxon>
        <taxon>Asterales</taxon>
        <taxon>Asteraceae</taxon>
        <taxon>Asteroideae</taxon>
        <taxon>Anthemideae</taxon>
        <taxon>Anthemidinae</taxon>
        <taxon>Tanacetum</taxon>
    </lineage>
</organism>
<proteinExistence type="predicted"/>
<dbReference type="SUPFAM" id="SSF57756">
    <property type="entry name" value="Retrovirus zinc finger-like domains"/>
    <property type="match status" value="1"/>
</dbReference>
<evidence type="ECO:0000256" key="1">
    <source>
        <dbReference type="PROSITE-ProRule" id="PRU00047"/>
    </source>
</evidence>
<dbReference type="Pfam" id="PF00098">
    <property type="entry name" value="zf-CCHC"/>
    <property type="match status" value="1"/>
</dbReference>
<keyword evidence="1" id="KW-0862">Zinc</keyword>
<dbReference type="Proteomes" id="UP001151760">
    <property type="component" value="Unassembled WGS sequence"/>
</dbReference>
<dbReference type="InterPro" id="IPR001878">
    <property type="entry name" value="Znf_CCHC"/>
</dbReference>
<feature type="domain" description="CCHC-type" evidence="3">
    <location>
        <begin position="209"/>
        <end position="223"/>
    </location>
</feature>
<feature type="region of interest" description="Disordered" evidence="2">
    <location>
        <begin position="135"/>
        <end position="156"/>
    </location>
</feature>
<evidence type="ECO:0000256" key="2">
    <source>
        <dbReference type="SAM" id="MobiDB-lite"/>
    </source>
</evidence>
<name>A0ABQ5D5D9_9ASTR</name>
<reference evidence="4" key="1">
    <citation type="journal article" date="2022" name="Int. J. Mol. Sci.">
        <title>Draft Genome of Tanacetum Coccineum: Genomic Comparison of Closely Related Tanacetum-Family Plants.</title>
        <authorList>
            <person name="Yamashiro T."/>
            <person name="Shiraishi A."/>
            <person name="Nakayama K."/>
            <person name="Satake H."/>
        </authorList>
    </citation>
    <scope>NUCLEOTIDE SEQUENCE</scope>
</reference>
<dbReference type="PROSITE" id="PS50158">
    <property type="entry name" value="ZF_CCHC"/>
    <property type="match status" value="1"/>
</dbReference>
<comment type="caution">
    <text evidence="4">The sequence shown here is derived from an EMBL/GenBank/DDBJ whole genome shotgun (WGS) entry which is preliminary data.</text>
</comment>
<dbReference type="SMART" id="SM00343">
    <property type="entry name" value="ZnF_C2HC"/>
    <property type="match status" value="1"/>
</dbReference>
<gene>
    <name evidence="4" type="ORF">Tco_0922453</name>
</gene>